<name>A0A1V9XB48_9ACAR</name>
<evidence type="ECO:0000313" key="5">
    <source>
        <dbReference type="EMBL" id="OQR70588.1"/>
    </source>
</evidence>
<dbReference type="EMBL" id="MNPL01017060">
    <property type="protein sequence ID" value="OQR70588.1"/>
    <property type="molecule type" value="Genomic_DNA"/>
</dbReference>
<dbReference type="PANTHER" id="PTHR15367">
    <property type="entry name" value="DNA-DIRECTED RNA POLYMERASE III"/>
    <property type="match status" value="1"/>
</dbReference>
<evidence type="ECO:0000256" key="4">
    <source>
        <dbReference type="SAM" id="MobiDB-lite"/>
    </source>
</evidence>
<dbReference type="Pfam" id="PF11705">
    <property type="entry name" value="RNA_pol_3_Rpc31"/>
    <property type="match status" value="1"/>
</dbReference>
<evidence type="ECO:0000256" key="3">
    <source>
        <dbReference type="ARBA" id="ARBA00023242"/>
    </source>
</evidence>
<feature type="compositionally biased region" description="Polar residues" evidence="4">
    <location>
        <begin position="1"/>
        <end position="13"/>
    </location>
</feature>
<keyword evidence="5" id="KW-0240">DNA-directed RNA polymerase</keyword>
<dbReference type="InParanoid" id="A0A1V9XB48"/>
<keyword evidence="6" id="KW-1185">Reference proteome</keyword>
<feature type="compositionally biased region" description="Acidic residues" evidence="4">
    <location>
        <begin position="158"/>
        <end position="182"/>
    </location>
</feature>
<dbReference type="AlphaFoldDB" id="A0A1V9XB48"/>
<evidence type="ECO:0000256" key="2">
    <source>
        <dbReference type="ARBA" id="ARBA00008352"/>
    </source>
</evidence>
<gene>
    <name evidence="5" type="ORF">BIW11_11536</name>
</gene>
<feature type="region of interest" description="Disordered" evidence="4">
    <location>
        <begin position="135"/>
        <end position="182"/>
    </location>
</feature>
<comment type="subcellular location">
    <subcellularLocation>
        <location evidence="1">Nucleus</location>
    </subcellularLocation>
</comment>
<dbReference type="FunCoup" id="A0A1V9XB48">
    <property type="interactions" value="214"/>
</dbReference>
<dbReference type="OrthoDB" id="6508371at2759"/>
<dbReference type="GO" id="GO:0005666">
    <property type="term" value="C:RNA polymerase III complex"/>
    <property type="evidence" value="ECO:0007669"/>
    <property type="project" value="TreeGrafter"/>
</dbReference>
<keyword evidence="3" id="KW-0539">Nucleus</keyword>
<accession>A0A1V9XB48</accession>
<dbReference type="InterPro" id="IPR024661">
    <property type="entry name" value="RNA_pol_III_Rpc31"/>
</dbReference>
<feature type="region of interest" description="Disordered" evidence="4">
    <location>
        <begin position="1"/>
        <end position="39"/>
    </location>
</feature>
<proteinExistence type="inferred from homology"/>
<comment type="similarity">
    <text evidence="2">Belongs to the eukaryotic RPC7 RNA polymerase subunit family.</text>
</comment>
<reference evidence="5 6" key="1">
    <citation type="journal article" date="2017" name="Gigascience">
        <title>Draft genome of the honey bee ectoparasitic mite, Tropilaelaps mercedesae, is shaped by the parasitic life history.</title>
        <authorList>
            <person name="Dong X."/>
            <person name="Armstrong S.D."/>
            <person name="Xia D."/>
            <person name="Makepeace B.L."/>
            <person name="Darby A.C."/>
            <person name="Kadowaki T."/>
        </authorList>
    </citation>
    <scope>NUCLEOTIDE SEQUENCE [LARGE SCALE GENOMIC DNA]</scope>
    <source>
        <strain evidence="5">Wuxi-XJTLU</strain>
    </source>
</reference>
<comment type="caution">
    <text evidence="5">The sequence shown here is derived from an EMBL/GenBank/DDBJ whole genome shotgun (WGS) entry which is preliminary data.</text>
</comment>
<dbReference type="GO" id="GO:0006383">
    <property type="term" value="P:transcription by RNA polymerase III"/>
    <property type="evidence" value="ECO:0007669"/>
    <property type="project" value="InterPro"/>
</dbReference>
<dbReference type="STRING" id="418985.A0A1V9XB48"/>
<keyword evidence="5" id="KW-0804">Transcription</keyword>
<protein>
    <submittedName>
        <fullName evidence="5">DNA-directed RNA polymerase III subunit RPC7-like</fullName>
    </submittedName>
</protein>
<evidence type="ECO:0000256" key="1">
    <source>
        <dbReference type="ARBA" id="ARBA00004123"/>
    </source>
</evidence>
<evidence type="ECO:0000313" key="6">
    <source>
        <dbReference type="Proteomes" id="UP000192247"/>
    </source>
</evidence>
<sequence>MMASKSKPSSTIDTARLGFGRGENLPQIQTAPPPLYPPVKVKPVPGSLDEEMTTITDIYDRVRIEIREDAFHIRVAEEKPPIERYSDQLDEAFAQAGKRYNYRKELFPSVLTSRPKKKSAALKTKEINLDNVLSEDREKEESDAAAAAGIQVNVEGGETGEEVDDADGEVEQEDADENVDDDYADTYFDNGENFLDPDDDALEEGAVF</sequence>
<dbReference type="Proteomes" id="UP000192247">
    <property type="component" value="Unassembled WGS sequence"/>
</dbReference>
<dbReference type="PANTHER" id="PTHR15367:SF2">
    <property type="entry name" value="DNA-DIRECTED RNA POLYMERASE III SUBUNIT"/>
    <property type="match status" value="1"/>
</dbReference>
<organism evidence="5 6">
    <name type="scientific">Tropilaelaps mercedesae</name>
    <dbReference type="NCBI Taxonomy" id="418985"/>
    <lineage>
        <taxon>Eukaryota</taxon>
        <taxon>Metazoa</taxon>
        <taxon>Ecdysozoa</taxon>
        <taxon>Arthropoda</taxon>
        <taxon>Chelicerata</taxon>
        <taxon>Arachnida</taxon>
        <taxon>Acari</taxon>
        <taxon>Parasitiformes</taxon>
        <taxon>Mesostigmata</taxon>
        <taxon>Gamasina</taxon>
        <taxon>Dermanyssoidea</taxon>
        <taxon>Laelapidae</taxon>
        <taxon>Tropilaelaps</taxon>
    </lineage>
</organism>